<accession>A0A5E6REL6</accession>
<organism evidence="1 2">
    <name type="scientific">Pseudomonas fluorescens</name>
    <dbReference type="NCBI Taxonomy" id="294"/>
    <lineage>
        <taxon>Bacteria</taxon>
        <taxon>Pseudomonadati</taxon>
        <taxon>Pseudomonadota</taxon>
        <taxon>Gammaproteobacteria</taxon>
        <taxon>Pseudomonadales</taxon>
        <taxon>Pseudomonadaceae</taxon>
        <taxon>Pseudomonas</taxon>
    </lineage>
</organism>
<dbReference type="AlphaFoldDB" id="A0A5E6REL6"/>
<protein>
    <submittedName>
        <fullName evidence="1">Uncharacterized protein</fullName>
    </submittedName>
</protein>
<dbReference type="Proteomes" id="UP000326953">
    <property type="component" value="Unassembled WGS sequence"/>
</dbReference>
<reference evidence="1 2" key="1">
    <citation type="submission" date="2019-09" db="EMBL/GenBank/DDBJ databases">
        <authorList>
            <person name="Chandra G."/>
            <person name="Truman W A."/>
        </authorList>
    </citation>
    <scope>NUCLEOTIDE SEQUENCE [LARGE SCALE GENOMIC DNA]</scope>
    <source>
        <strain evidence="1">PS662</strain>
    </source>
</reference>
<evidence type="ECO:0000313" key="1">
    <source>
        <dbReference type="EMBL" id="VVM66182.1"/>
    </source>
</evidence>
<proteinExistence type="predicted"/>
<sequence>MYDSQELKFIKGTPSRILLVIEPRSSEFWIESGATVRVLVRGTSTTPKLDVEYLAGGLAMYASGRGQVEVYQNGRRLAQYKRTRNMAKKLACKRRWCRRSQPNGLSASSARWGSYAVTLLAPQLCLLCELLSLPK</sequence>
<gene>
    <name evidence="1" type="ORF">PS662_01562</name>
</gene>
<dbReference type="EMBL" id="CABVHK010000004">
    <property type="protein sequence ID" value="VVM66182.1"/>
    <property type="molecule type" value="Genomic_DNA"/>
</dbReference>
<evidence type="ECO:0000313" key="2">
    <source>
        <dbReference type="Proteomes" id="UP000326953"/>
    </source>
</evidence>
<name>A0A5E6REL6_PSEFL</name>